<gene>
    <name evidence="1" type="ORF">EFL26_23045</name>
</gene>
<dbReference type="AlphaFoldDB" id="A0A3N0GFU1"/>
<evidence type="ECO:0008006" key="3">
    <source>
        <dbReference type="Google" id="ProtNLM"/>
    </source>
</evidence>
<organism evidence="1 2">
    <name type="scientific">Nocardioides pocheonensis</name>
    <dbReference type="NCBI Taxonomy" id="661485"/>
    <lineage>
        <taxon>Bacteria</taxon>
        <taxon>Bacillati</taxon>
        <taxon>Actinomycetota</taxon>
        <taxon>Actinomycetes</taxon>
        <taxon>Propionibacteriales</taxon>
        <taxon>Nocardioidaceae</taxon>
        <taxon>Nocardioides</taxon>
    </lineage>
</organism>
<evidence type="ECO:0000313" key="1">
    <source>
        <dbReference type="EMBL" id="RNM11042.1"/>
    </source>
</evidence>
<dbReference type="InterPro" id="IPR038056">
    <property type="entry name" value="YjbR-like_sf"/>
</dbReference>
<proteinExistence type="predicted"/>
<dbReference type="OrthoDB" id="954305at2"/>
<dbReference type="Pfam" id="PF04237">
    <property type="entry name" value="YjbR"/>
    <property type="match status" value="1"/>
</dbReference>
<comment type="caution">
    <text evidence="1">The sequence shown here is derived from an EMBL/GenBank/DDBJ whole genome shotgun (WGS) entry which is preliminary data.</text>
</comment>
<reference evidence="1 2" key="1">
    <citation type="submission" date="2018-11" db="EMBL/GenBank/DDBJ databases">
        <authorList>
            <person name="Li F."/>
        </authorList>
    </citation>
    <scope>NUCLEOTIDE SEQUENCE [LARGE SCALE GENOMIC DNA]</scope>
    <source>
        <strain evidence="1 2">Gsoil 818</strain>
    </source>
</reference>
<dbReference type="InterPro" id="IPR058532">
    <property type="entry name" value="YjbR/MT2646/Rv2570-like"/>
</dbReference>
<dbReference type="EMBL" id="RJSF01000049">
    <property type="protein sequence ID" value="RNM11042.1"/>
    <property type="molecule type" value="Genomic_DNA"/>
</dbReference>
<dbReference type="Proteomes" id="UP000279994">
    <property type="component" value="Unassembled WGS sequence"/>
</dbReference>
<evidence type="ECO:0000313" key="2">
    <source>
        <dbReference type="Proteomes" id="UP000279994"/>
    </source>
</evidence>
<protein>
    <recommendedName>
        <fullName evidence="3">MmcQ/YjbR family DNA-binding protein</fullName>
    </recommendedName>
</protein>
<accession>A0A3N0GFU1</accession>
<dbReference type="Gene3D" id="3.90.1150.30">
    <property type="match status" value="1"/>
</dbReference>
<dbReference type="RefSeq" id="WP_123225279.1">
    <property type="nucleotide sequence ID" value="NZ_RJSF01000049.1"/>
</dbReference>
<sequence length="149" mass="16585">MSRPARPEDVDEICRALPETWFGTSWGDVPTWLVPHRVRDGQDKGRGFLLYRKPHHTAVDPATGEPYDDLLVIRTANEDDKLALVEADGPFFTIPHFQGYNAVLVQLSRLGEVSRDELAEVITDAWRACAPKSLVKRHLGVPGTGARAD</sequence>
<dbReference type="SUPFAM" id="SSF142906">
    <property type="entry name" value="YjbR-like"/>
    <property type="match status" value="1"/>
</dbReference>
<name>A0A3N0GFU1_9ACTN</name>
<keyword evidence="2" id="KW-1185">Reference proteome</keyword>